<reference evidence="1" key="1">
    <citation type="submission" date="2016-11" db="EMBL/GenBank/DDBJ databases">
        <title>The genome of Nicotiana attenuata.</title>
        <authorList>
            <person name="Xu S."/>
            <person name="Brockmoeller T."/>
            <person name="Gaquerel E."/>
            <person name="Navarro A."/>
            <person name="Kuhl H."/>
            <person name="Gase K."/>
            <person name="Ling Z."/>
            <person name="Zhou W."/>
            <person name="Kreitzer C."/>
            <person name="Stanke M."/>
            <person name="Tang H."/>
            <person name="Lyons E."/>
            <person name="Pandey P."/>
            <person name="Pandey S.P."/>
            <person name="Timmermann B."/>
            <person name="Baldwin I.T."/>
        </authorList>
    </citation>
    <scope>NUCLEOTIDE SEQUENCE [LARGE SCALE GENOMIC DNA]</scope>
    <source>
        <strain evidence="1">UT</strain>
    </source>
</reference>
<dbReference type="Proteomes" id="UP000187609">
    <property type="component" value="Unassembled WGS sequence"/>
</dbReference>
<organism evidence="1 2">
    <name type="scientific">Nicotiana attenuata</name>
    <name type="common">Coyote tobacco</name>
    <dbReference type="NCBI Taxonomy" id="49451"/>
    <lineage>
        <taxon>Eukaryota</taxon>
        <taxon>Viridiplantae</taxon>
        <taxon>Streptophyta</taxon>
        <taxon>Embryophyta</taxon>
        <taxon>Tracheophyta</taxon>
        <taxon>Spermatophyta</taxon>
        <taxon>Magnoliopsida</taxon>
        <taxon>eudicotyledons</taxon>
        <taxon>Gunneridae</taxon>
        <taxon>Pentapetalae</taxon>
        <taxon>asterids</taxon>
        <taxon>lamiids</taxon>
        <taxon>Solanales</taxon>
        <taxon>Solanaceae</taxon>
        <taxon>Nicotianoideae</taxon>
        <taxon>Nicotianeae</taxon>
        <taxon>Nicotiana</taxon>
    </lineage>
</organism>
<dbReference type="Gramene" id="OIT00710">
    <property type="protein sequence ID" value="OIT00710"/>
    <property type="gene ID" value="A4A49_60043"/>
</dbReference>
<keyword evidence="2" id="KW-1185">Reference proteome</keyword>
<sequence>MVNVKNPSEFRAIVQHLAGKSPPKSSNFHQQYAKTENYHNDEVAAKLAPGQSSKGFSGFRFSLALLLLFTCIDIDHFICYSMTS</sequence>
<comment type="caution">
    <text evidence="1">The sequence shown here is derived from an EMBL/GenBank/DDBJ whole genome shotgun (WGS) entry which is preliminary data.</text>
</comment>
<evidence type="ECO:0008006" key="3">
    <source>
        <dbReference type="Google" id="ProtNLM"/>
    </source>
</evidence>
<protein>
    <recommendedName>
        <fullName evidence="3">VQ domain-containing protein</fullName>
    </recommendedName>
</protein>
<gene>
    <name evidence="1" type="ORF">A4A49_60043</name>
</gene>
<name>A0A1J6I6S0_NICAT</name>
<proteinExistence type="predicted"/>
<accession>A0A1J6I6S0</accession>
<evidence type="ECO:0000313" key="2">
    <source>
        <dbReference type="Proteomes" id="UP000187609"/>
    </source>
</evidence>
<dbReference type="EMBL" id="MJEQ01037189">
    <property type="protein sequence ID" value="OIT00710.1"/>
    <property type="molecule type" value="Genomic_DNA"/>
</dbReference>
<evidence type="ECO:0000313" key="1">
    <source>
        <dbReference type="EMBL" id="OIT00710.1"/>
    </source>
</evidence>
<dbReference type="AlphaFoldDB" id="A0A1J6I6S0"/>